<dbReference type="InterPro" id="IPR002048">
    <property type="entry name" value="EF_hand_dom"/>
</dbReference>
<dbReference type="InterPro" id="IPR011992">
    <property type="entry name" value="EF-hand-dom_pair"/>
</dbReference>
<dbReference type="InterPro" id="IPR001372">
    <property type="entry name" value="Dynein_light_chain_typ-1/2"/>
</dbReference>
<dbReference type="SUPFAM" id="SSF47473">
    <property type="entry name" value="EF-hand"/>
    <property type="match status" value="1"/>
</dbReference>
<protein>
    <submittedName>
        <fullName evidence="1">Tegument antigen</fullName>
    </submittedName>
</protein>
<reference evidence="1" key="1">
    <citation type="journal article" date="2012" name="Nat. Genet.">
        <title>Whole-genome sequence of Schistosoma haematobium.</title>
        <authorList>
            <person name="Young N.D."/>
            <person name="Jex A.R."/>
            <person name="Li B."/>
            <person name="Liu S."/>
            <person name="Yang L."/>
            <person name="Xiong Z."/>
            <person name="Li Y."/>
            <person name="Cantacessi C."/>
            <person name="Hall R.S."/>
            <person name="Xu X."/>
            <person name="Chen F."/>
            <person name="Wu X."/>
            <person name="Zerlotini A."/>
            <person name="Oliveira G."/>
            <person name="Hofmann A."/>
            <person name="Zhang G."/>
            <person name="Fang X."/>
            <person name="Kang Y."/>
            <person name="Campbell B.E."/>
            <person name="Loukas A."/>
            <person name="Ranganathan S."/>
            <person name="Rollinson D."/>
            <person name="Rinaldi G."/>
            <person name="Brindley P.J."/>
            <person name="Yang H."/>
            <person name="Wang J."/>
            <person name="Wang J."/>
            <person name="Gasser R.B."/>
        </authorList>
    </citation>
    <scope>NUCLEOTIDE SEQUENCE [LARGE SCALE GENOMIC DNA]</scope>
</reference>
<dbReference type="GO" id="GO:0030286">
    <property type="term" value="C:dynein complex"/>
    <property type="evidence" value="ECO:0007669"/>
    <property type="project" value="InterPro"/>
</dbReference>
<dbReference type="AlphaFoldDB" id="A0A094ZZT3"/>
<dbReference type="CDD" id="cd21454">
    <property type="entry name" value="DLC-like_TAL"/>
    <property type="match status" value="1"/>
</dbReference>
<dbReference type="EMBL" id="KL251337">
    <property type="protein sequence ID" value="KGB39987.1"/>
    <property type="molecule type" value="Genomic_DNA"/>
</dbReference>
<evidence type="ECO:0000313" key="1">
    <source>
        <dbReference type="EMBL" id="KGB39987.1"/>
    </source>
</evidence>
<gene>
    <name evidence="1" type="ORF">MS3_08446</name>
</gene>
<dbReference type="GO" id="GO:0005509">
    <property type="term" value="F:calcium ion binding"/>
    <property type="evidence" value="ECO:0007669"/>
    <property type="project" value="InterPro"/>
</dbReference>
<dbReference type="STRING" id="6185.A0A094ZZT3"/>
<dbReference type="Pfam" id="PF01221">
    <property type="entry name" value="Dynein_light"/>
    <property type="match status" value="1"/>
</dbReference>
<organism evidence="1">
    <name type="scientific">Schistosoma haematobium</name>
    <name type="common">Blood fluke</name>
    <dbReference type="NCBI Taxonomy" id="6185"/>
    <lineage>
        <taxon>Eukaryota</taxon>
        <taxon>Metazoa</taxon>
        <taxon>Spiralia</taxon>
        <taxon>Lophotrochozoa</taxon>
        <taxon>Platyhelminthes</taxon>
        <taxon>Trematoda</taxon>
        <taxon>Digenea</taxon>
        <taxon>Strigeidida</taxon>
        <taxon>Schistosomatoidea</taxon>
        <taxon>Schistosomatidae</taxon>
        <taxon>Schistosoma</taxon>
    </lineage>
</organism>
<dbReference type="SMART" id="SM01375">
    <property type="entry name" value="Dynein_light"/>
    <property type="match status" value="1"/>
</dbReference>
<dbReference type="Pfam" id="PF13499">
    <property type="entry name" value="EF-hand_7"/>
    <property type="match status" value="1"/>
</dbReference>
<dbReference type="GO" id="GO:0007017">
    <property type="term" value="P:microtubule-based process"/>
    <property type="evidence" value="ECO:0007669"/>
    <property type="project" value="InterPro"/>
</dbReference>
<dbReference type="PROSITE" id="PS00018">
    <property type="entry name" value="EF_HAND_1"/>
    <property type="match status" value="1"/>
</dbReference>
<dbReference type="SUPFAM" id="SSF54648">
    <property type="entry name" value="DLC"/>
    <property type="match status" value="1"/>
</dbReference>
<accession>A0A094ZZT3</accession>
<name>A0A094ZZT3_SCHHA</name>
<dbReference type="Gene3D" id="3.30.740.10">
    <property type="entry name" value="Protein Inhibitor Of Neuronal Nitric Oxide Synthase"/>
    <property type="match status" value="1"/>
</dbReference>
<dbReference type="CDD" id="cd00051">
    <property type="entry name" value="EFh"/>
    <property type="match status" value="1"/>
</dbReference>
<dbReference type="InterPro" id="IPR018247">
    <property type="entry name" value="EF_Hand_1_Ca_BS"/>
</dbReference>
<dbReference type="InterPro" id="IPR037177">
    <property type="entry name" value="DLC_sf"/>
</dbReference>
<dbReference type="PROSITE" id="PS50222">
    <property type="entry name" value="EF_HAND_2"/>
    <property type="match status" value="2"/>
</dbReference>
<dbReference type="Gene3D" id="1.10.238.10">
    <property type="entry name" value="EF-hand"/>
    <property type="match status" value="1"/>
</dbReference>
<dbReference type="SMART" id="SM00054">
    <property type="entry name" value="EFh"/>
    <property type="match status" value="2"/>
</dbReference>
<proteinExistence type="predicted"/>
<sequence>MSTETRLSSMEEFNRSFLEMDADNNEMIDKQELIKYCQKNRLDMRLIDPWIARFDTDKDNKISIEEFCRGFGLKVSEIRREKEELKKEKDGKVSKLPPNVEIIAATMSKTKQYDICYQFKEYIDNSSRTNKDIKEVANKMKTLLDNTYGRVWQVVILTGSYWMNFSHEPFLSIQFKYNNYVCLAWRTPSQ</sequence>